<dbReference type="RefSeq" id="WP_169558821.1">
    <property type="nucleotide sequence ID" value="NZ_BMWY01000001.1"/>
</dbReference>
<evidence type="ECO:0008006" key="3">
    <source>
        <dbReference type="Google" id="ProtNLM"/>
    </source>
</evidence>
<proteinExistence type="predicted"/>
<gene>
    <name evidence="1" type="ORF">GCM10008088_04140</name>
</gene>
<name>A0ABQ3BMI3_9FLAO</name>
<reference evidence="2" key="1">
    <citation type="journal article" date="2019" name="Int. J. Syst. Evol. Microbiol.">
        <title>The Global Catalogue of Microorganisms (GCM) 10K type strain sequencing project: providing services to taxonomists for standard genome sequencing and annotation.</title>
        <authorList>
            <consortium name="The Broad Institute Genomics Platform"/>
            <consortium name="The Broad Institute Genome Sequencing Center for Infectious Disease"/>
            <person name="Wu L."/>
            <person name="Ma J."/>
        </authorList>
    </citation>
    <scope>NUCLEOTIDE SEQUENCE [LARGE SCALE GENOMIC DNA]</scope>
    <source>
        <strain evidence="2">KCTC 12708</strain>
    </source>
</reference>
<dbReference type="InterPro" id="IPR010985">
    <property type="entry name" value="Ribbon_hlx_hlx"/>
</dbReference>
<organism evidence="1 2">
    <name type="scientific">Mesonia mobilis</name>
    <dbReference type="NCBI Taxonomy" id="369791"/>
    <lineage>
        <taxon>Bacteria</taxon>
        <taxon>Pseudomonadati</taxon>
        <taxon>Bacteroidota</taxon>
        <taxon>Flavobacteriia</taxon>
        <taxon>Flavobacteriales</taxon>
        <taxon>Flavobacteriaceae</taxon>
        <taxon>Mesonia</taxon>
    </lineage>
</organism>
<protein>
    <recommendedName>
        <fullName evidence="3">CopG-like RHH_1 or ribbon-helix-helix domain-containing protein, RHH_5</fullName>
    </recommendedName>
</protein>
<dbReference type="EMBL" id="BMWY01000001">
    <property type="protein sequence ID" value="GGZ45973.1"/>
    <property type="molecule type" value="Genomic_DNA"/>
</dbReference>
<dbReference type="Proteomes" id="UP000615593">
    <property type="component" value="Unassembled WGS sequence"/>
</dbReference>
<dbReference type="GeneID" id="94370588"/>
<evidence type="ECO:0000313" key="1">
    <source>
        <dbReference type="EMBL" id="GGZ45973.1"/>
    </source>
</evidence>
<evidence type="ECO:0000313" key="2">
    <source>
        <dbReference type="Proteomes" id="UP000615593"/>
    </source>
</evidence>
<keyword evidence="2" id="KW-1185">Reference proteome</keyword>
<sequence length="52" mass="6175">MKKEMKSRQRSIRLKTEICENIEQLAIEENRTFNNMVETLLMKALECKTVDS</sequence>
<accession>A0ABQ3BMI3</accession>
<comment type="caution">
    <text evidence="1">The sequence shown here is derived from an EMBL/GenBank/DDBJ whole genome shotgun (WGS) entry which is preliminary data.</text>
</comment>
<dbReference type="SUPFAM" id="SSF47598">
    <property type="entry name" value="Ribbon-helix-helix"/>
    <property type="match status" value="1"/>
</dbReference>